<dbReference type="Proteomes" id="UP000254657">
    <property type="component" value="Unassembled WGS sequence"/>
</dbReference>
<dbReference type="Proteomes" id="UP000252603">
    <property type="component" value="Unassembled WGS sequence"/>
</dbReference>
<reference evidence="3" key="1">
    <citation type="submission" date="2018-07" db="EMBL/GenBank/DDBJ databases">
        <title>Draft genome sequence of Klebsiella pneumoniae K293.</title>
        <authorList>
            <person name="He F."/>
        </authorList>
    </citation>
    <scope>NUCLEOTIDE SEQUENCE</scope>
    <source>
        <strain evidence="3">K293</strain>
    </source>
</reference>
<reference evidence="1 6" key="3">
    <citation type="submission" date="2019-07" db="EMBL/GenBank/DDBJ databases">
        <title>Genome sequence of OXA-232-producing Klebsiella pneumoniae ST23 from septicemic neonate.</title>
        <authorList>
            <person name="Mukherjee S."/>
            <person name="Naha S."/>
            <person name="Bhadury P."/>
            <person name="Basu S."/>
        </authorList>
    </citation>
    <scope>NUCLEOTIDE SEQUENCE [LARGE SCALE GENOMIC DNA]</scope>
    <source>
        <strain evidence="1 6">EN5275</strain>
    </source>
</reference>
<dbReference type="Proteomes" id="UP000479475">
    <property type="component" value="Unassembled WGS sequence"/>
</dbReference>
<protein>
    <submittedName>
        <fullName evidence="1">Uncharacterized protein</fullName>
    </submittedName>
</protein>
<evidence type="ECO:0000313" key="7">
    <source>
        <dbReference type="Proteomes" id="UP000479475"/>
    </source>
</evidence>
<sequence>MDKKLFQYPEDDFFILLYNESLLEFNIQKANAFLIESCNCFLEGKDNGFRPLAFSNSRDELLEIKKYLNRARG</sequence>
<evidence type="ECO:0000313" key="4">
    <source>
        <dbReference type="EMBL" id="SSK61448.1"/>
    </source>
</evidence>
<reference evidence="2 7" key="4">
    <citation type="submission" date="2020-02" db="EMBL/GenBank/DDBJ databases">
        <title>Klebsiella pneumoniae genome sequencing and assembly.</title>
        <authorList>
            <person name="Starkova P.S."/>
            <person name="Sulyan O.S."/>
            <person name="Likholetova D.V."/>
            <person name="Ageevets V.A."/>
            <person name="Lazareva I.V."/>
            <person name="Sopova J.V."/>
            <person name="Sidorenko S.V."/>
        </authorList>
    </citation>
    <scope>NUCLEOTIDE SEQUENCE [LARGE SCALE GENOMIC DNA]</scope>
    <source>
        <strain evidence="2 7">2429</strain>
    </source>
</reference>
<evidence type="ECO:0000313" key="5">
    <source>
        <dbReference type="Proteomes" id="UP000252603"/>
    </source>
</evidence>
<evidence type="ECO:0000313" key="1">
    <source>
        <dbReference type="EMBL" id="MSS34682.1"/>
    </source>
</evidence>
<dbReference type="EMBL" id="VINI01000049">
    <property type="protein sequence ID" value="MSS34682.1"/>
    <property type="molecule type" value="Genomic_DNA"/>
</dbReference>
<evidence type="ECO:0000313" key="3">
    <source>
        <dbReference type="EMBL" id="RDT83869.1"/>
    </source>
</evidence>
<reference evidence="4 5" key="2">
    <citation type="submission" date="2018-07" db="EMBL/GenBank/DDBJ databases">
        <authorList>
            <consortium name="Pathogen Informatics"/>
        </authorList>
    </citation>
    <scope>NUCLEOTIDE SEQUENCE [LARGE SCALE GENOMIC DNA]</scope>
    <source>
        <strain evidence="4 5">4300STDY6470422</strain>
    </source>
</reference>
<dbReference type="EMBL" id="QRCF01000076">
    <property type="protein sequence ID" value="RDT83869.1"/>
    <property type="molecule type" value="Genomic_DNA"/>
</dbReference>
<dbReference type="EMBL" id="UFEU01000029">
    <property type="protein sequence ID" value="SSK61448.1"/>
    <property type="molecule type" value="Genomic_DNA"/>
</dbReference>
<evidence type="ECO:0000313" key="2">
    <source>
        <dbReference type="EMBL" id="NGN74920.1"/>
    </source>
</evidence>
<dbReference type="AlphaFoldDB" id="A0A1B3A820"/>
<dbReference type="Proteomes" id="UP000468995">
    <property type="component" value="Unassembled WGS sequence"/>
</dbReference>
<evidence type="ECO:0000313" key="6">
    <source>
        <dbReference type="Proteomes" id="UP000468995"/>
    </source>
</evidence>
<gene>
    <name evidence="3" type="ORF">DW286_29420</name>
    <name evidence="1" type="ORF">FME62_28500</name>
    <name evidence="2" type="ORF">G4V31_22715</name>
    <name evidence="4" type="ORF">SAMEA4364603_05232</name>
</gene>
<dbReference type="EMBL" id="JAAKYD010000025">
    <property type="protein sequence ID" value="NGN74920.1"/>
    <property type="molecule type" value="Genomic_DNA"/>
</dbReference>
<organism evidence="1 6">
    <name type="scientific">Klebsiella pneumoniae</name>
    <dbReference type="NCBI Taxonomy" id="573"/>
    <lineage>
        <taxon>Bacteria</taxon>
        <taxon>Pseudomonadati</taxon>
        <taxon>Pseudomonadota</taxon>
        <taxon>Gammaproteobacteria</taxon>
        <taxon>Enterobacterales</taxon>
        <taxon>Enterobacteriaceae</taxon>
        <taxon>Klebsiella/Raoultella group</taxon>
        <taxon>Klebsiella</taxon>
        <taxon>Klebsiella pneumoniae complex</taxon>
    </lineage>
</organism>
<name>A0A1B3A820_KLEPN</name>
<proteinExistence type="predicted"/>
<dbReference type="RefSeq" id="WP_004213615.1">
    <property type="nucleotide sequence ID" value="NZ_AP019549.1"/>
</dbReference>
<accession>A0A1B3A820</accession>